<feature type="transmembrane region" description="Helical" evidence="7">
    <location>
        <begin position="202"/>
        <end position="222"/>
    </location>
</feature>
<feature type="transmembrane region" description="Helical" evidence="7">
    <location>
        <begin position="160"/>
        <end position="182"/>
    </location>
</feature>
<dbReference type="EMBL" id="AP024233">
    <property type="protein sequence ID" value="BCO09877.1"/>
    <property type="molecule type" value="Genomic_DNA"/>
</dbReference>
<reference evidence="8" key="1">
    <citation type="submission" date="2020-12" db="EMBL/GenBank/DDBJ databases">
        <title>Desulfobium dissulfuricans gen. nov., sp. nov., a novel mesophilic, sulfate-reducing bacterium isolated from a deep-sea hydrothermal vent.</title>
        <authorList>
            <person name="Hashimoto Y."/>
            <person name="Tame A."/>
            <person name="Sawayama S."/>
            <person name="Miyazaki J."/>
            <person name="Takai K."/>
            <person name="Nakagawa S."/>
        </authorList>
    </citation>
    <scope>NUCLEOTIDE SEQUENCE</scope>
    <source>
        <strain evidence="8">GF1</strain>
    </source>
</reference>
<feature type="transmembrane region" description="Helical" evidence="7">
    <location>
        <begin position="242"/>
        <end position="267"/>
    </location>
</feature>
<feature type="transmembrane region" description="Helical" evidence="7">
    <location>
        <begin position="279"/>
        <end position="299"/>
    </location>
</feature>
<dbReference type="AlphaFoldDB" id="A0A915U663"/>
<gene>
    <name evidence="8" type="ORF">GF1_22530</name>
</gene>
<dbReference type="PANTHER" id="PTHR30213">
    <property type="entry name" value="INNER MEMBRANE PROTEIN YHJD"/>
    <property type="match status" value="1"/>
</dbReference>
<dbReference type="PANTHER" id="PTHR30213:SF0">
    <property type="entry name" value="UPF0761 MEMBRANE PROTEIN YIHY"/>
    <property type="match status" value="1"/>
</dbReference>
<evidence type="ECO:0000256" key="5">
    <source>
        <dbReference type="ARBA" id="ARBA00023136"/>
    </source>
</evidence>
<keyword evidence="4 7" id="KW-1133">Transmembrane helix</keyword>
<evidence type="ECO:0000256" key="6">
    <source>
        <dbReference type="SAM" id="MobiDB-lite"/>
    </source>
</evidence>
<feature type="region of interest" description="Disordered" evidence="6">
    <location>
        <begin position="1"/>
        <end position="20"/>
    </location>
</feature>
<dbReference type="RefSeq" id="WP_267926615.1">
    <property type="nucleotide sequence ID" value="NZ_AP024233.1"/>
</dbReference>
<keyword evidence="5 7" id="KW-0472">Membrane</keyword>
<sequence length="487" mass="53823">MKEDCFPGASGVGTRERQPPEGGLRAYAFARVQDESRLKALMRTILRILFIVREEFFRARITLRASALTYTIILSMVPLLAMSTAVLKGLGSDNQLKIAAYKFIDQLGPGPDVNNTTADNAPGYETGEEVVVGQASGQDMITHLHNAVDMIFDYVDRTNFAALGAFGIVGLLLTVILMLSTVEDAMNAIWHSRKGRPLLRKVMDYLGLLILLPISINVALAGDAVLESPRMLAALQAVIHSAWVIKVLLKLLPFLFVILSLMIMYLFFPTVRVQTSAAFSGAVFAAVFWFIVLRIYIVLQIGVAKYNAIYGSFATVPLLLIWIYLGWTFILLGATLAFAVQNRNRYHLPGQHRTPLQNLQLCLDILKIMYGHFSQGQPTPLDRLIRELDREQEADIQQCLDLLLAGQLIYRVEANDDPTLVPASPPQSFRAVELVQLVFGRHASPTPGGEIAARAVRAAEDTIRALAHKLLTTTQTTRNAHAEQDAS</sequence>
<dbReference type="NCBIfam" id="TIGR00765">
    <property type="entry name" value="yihY_not_rbn"/>
    <property type="match status" value="1"/>
</dbReference>
<evidence type="ECO:0000256" key="3">
    <source>
        <dbReference type="ARBA" id="ARBA00022692"/>
    </source>
</evidence>
<evidence type="ECO:0000313" key="9">
    <source>
        <dbReference type="Proteomes" id="UP001063350"/>
    </source>
</evidence>
<dbReference type="KEGG" id="ddu:GF1_22530"/>
<evidence type="ECO:0000256" key="7">
    <source>
        <dbReference type="SAM" id="Phobius"/>
    </source>
</evidence>
<dbReference type="InterPro" id="IPR017039">
    <property type="entry name" value="Virul_fac_BrkB"/>
</dbReference>
<accession>A0A915U663</accession>
<evidence type="ECO:0000256" key="4">
    <source>
        <dbReference type="ARBA" id="ARBA00022989"/>
    </source>
</evidence>
<keyword evidence="2" id="KW-1003">Cell membrane</keyword>
<evidence type="ECO:0000256" key="1">
    <source>
        <dbReference type="ARBA" id="ARBA00004651"/>
    </source>
</evidence>
<proteinExistence type="predicted"/>
<evidence type="ECO:0008006" key="10">
    <source>
        <dbReference type="Google" id="ProtNLM"/>
    </source>
</evidence>
<evidence type="ECO:0000256" key="2">
    <source>
        <dbReference type="ARBA" id="ARBA00022475"/>
    </source>
</evidence>
<feature type="transmembrane region" description="Helical" evidence="7">
    <location>
        <begin position="67"/>
        <end position="87"/>
    </location>
</feature>
<keyword evidence="9" id="KW-1185">Reference proteome</keyword>
<organism evidence="8 9">
    <name type="scientific">Desulfolithobacter dissulfuricans</name>
    <dbReference type="NCBI Taxonomy" id="2795293"/>
    <lineage>
        <taxon>Bacteria</taxon>
        <taxon>Pseudomonadati</taxon>
        <taxon>Thermodesulfobacteriota</taxon>
        <taxon>Desulfobulbia</taxon>
        <taxon>Desulfobulbales</taxon>
        <taxon>Desulfobulbaceae</taxon>
        <taxon>Desulfolithobacter</taxon>
    </lineage>
</organism>
<protein>
    <recommendedName>
        <fullName evidence="10">YihY/virulence factor BrkB family protein</fullName>
    </recommendedName>
</protein>
<dbReference type="Pfam" id="PF03631">
    <property type="entry name" value="Virul_fac_BrkB"/>
    <property type="match status" value="1"/>
</dbReference>
<comment type="subcellular location">
    <subcellularLocation>
        <location evidence="1">Cell membrane</location>
        <topology evidence="1">Multi-pass membrane protein</topology>
    </subcellularLocation>
</comment>
<keyword evidence="3 7" id="KW-0812">Transmembrane</keyword>
<feature type="transmembrane region" description="Helical" evidence="7">
    <location>
        <begin position="319"/>
        <end position="340"/>
    </location>
</feature>
<name>A0A915U663_9BACT</name>
<evidence type="ECO:0000313" key="8">
    <source>
        <dbReference type="EMBL" id="BCO09877.1"/>
    </source>
</evidence>
<dbReference type="GO" id="GO:0005886">
    <property type="term" value="C:plasma membrane"/>
    <property type="evidence" value="ECO:0007669"/>
    <property type="project" value="UniProtKB-SubCell"/>
</dbReference>
<dbReference type="Proteomes" id="UP001063350">
    <property type="component" value="Chromosome"/>
</dbReference>